<evidence type="ECO:0000313" key="2">
    <source>
        <dbReference type="EMBL" id="SEJ20024.1"/>
    </source>
</evidence>
<name>A0A1H6WXJ3_9BACT</name>
<dbReference type="CDD" id="cd00038">
    <property type="entry name" value="CAP_ED"/>
    <property type="match status" value="1"/>
</dbReference>
<dbReference type="PROSITE" id="PS50042">
    <property type="entry name" value="CNMP_BINDING_3"/>
    <property type="match status" value="1"/>
</dbReference>
<evidence type="ECO:0000259" key="1">
    <source>
        <dbReference type="PROSITE" id="PS50042"/>
    </source>
</evidence>
<keyword evidence="3" id="KW-1185">Reference proteome</keyword>
<sequence>MKVMNKQPLTDFIQSTMPVPTPVVDKITAHFEEKAFNKNDYFLKAGSVSNEYYFLAEGVMRAFTFDTDGNEVTTYFYTRNRVVFEASSFFMPTISTENIQALTACEGYVITFDNLNILFHSIPEFREFGRAMLVREFVAFKQRTLAMINKSAEERYESLITTEQEIFKYAHLKYIASYLGITDTSLSRIRREFAKKELKKAHFLP</sequence>
<dbReference type="InterPro" id="IPR014710">
    <property type="entry name" value="RmlC-like_jellyroll"/>
</dbReference>
<protein>
    <submittedName>
        <fullName evidence="2">cAMP-binding domain of CRP or a regulatory subunit of cAMP-dependent protein kinases</fullName>
    </submittedName>
</protein>
<gene>
    <name evidence="2" type="ORF">SAMN04487995_3733</name>
</gene>
<keyword evidence="2" id="KW-0808">Transferase</keyword>
<dbReference type="Gene3D" id="2.60.120.10">
    <property type="entry name" value="Jelly Rolls"/>
    <property type="match status" value="1"/>
</dbReference>
<evidence type="ECO:0000313" key="3">
    <source>
        <dbReference type="Proteomes" id="UP000199532"/>
    </source>
</evidence>
<dbReference type="Proteomes" id="UP000199532">
    <property type="component" value="Unassembled WGS sequence"/>
</dbReference>
<dbReference type="GO" id="GO:0016301">
    <property type="term" value="F:kinase activity"/>
    <property type="evidence" value="ECO:0007669"/>
    <property type="project" value="UniProtKB-KW"/>
</dbReference>
<dbReference type="InterPro" id="IPR000595">
    <property type="entry name" value="cNMP-bd_dom"/>
</dbReference>
<dbReference type="EMBL" id="FNXY01000005">
    <property type="protein sequence ID" value="SEJ20024.1"/>
    <property type="molecule type" value="Genomic_DNA"/>
</dbReference>
<accession>A0A1H6WXJ3</accession>
<proteinExistence type="predicted"/>
<keyword evidence="2" id="KW-0418">Kinase</keyword>
<reference evidence="2 3" key="1">
    <citation type="submission" date="2016-10" db="EMBL/GenBank/DDBJ databases">
        <authorList>
            <person name="de Groot N.N."/>
        </authorList>
    </citation>
    <scope>NUCLEOTIDE SEQUENCE [LARGE SCALE GENOMIC DNA]</scope>
    <source>
        <strain evidence="2 3">DSM 19938</strain>
    </source>
</reference>
<dbReference type="SUPFAM" id="SSF51206">
    <property type="entry name" value="cAMP-binding domain-like"/>
    <property type="match status" value="1"/>
</dbReference>
<feature type="domain" description="Cyclic nucleotide-binding" evidence="1">
    <location>
        <begin position="26"/>
        <end position="136"/>
    </location>
</feature>
<dbReference type="AlphaFoldDB" id="A0A1H6WXJ3"/>
<dbReference type="STRING" id="408657.SAMN04487995_3733"/>
<dbReference type="Pfam" id="PF00027">
    <property type="entry name" value="cNMP_binding"/>
    <property type="match status" value="1"/>
</dbReference>
<organism evidence="2 3">
    <name type="scientific">Dyadobacter koreensis</name>
    <dbReference type="NCBI Taxonomy" id="408657"/>
    <lineage>
        <taxon>Bacteria</taxon>
        <taxon>Pseudomonadati</taxon>
        <taxon>Bacteroidota</taxon>
        <taxon>Cytophagia</taxon>
        <taxon>Cytophagales</taxon>
        <taxon>Spirosomataceae</taxon>
        <taxon>Dyadobacter</taxon>
    </lineage>
</organism>
<dbReference type="InterPro" id="IPR018490">
    <property type="entry name" value="cNMP-bd_dom_sf"/>
</dbReference>